<evidence type="ECO:0000256" key="7">
    <source>
        <dbReference type="SAM" id="MobiDB-lite"/>
    </source>
</evidence>
<feature type="coiled-coil region" evidence="6">
    <location>
        <begin position="806"/>
        <end position="836"/>
    </location>
</feature>
<dbReference type="PROSITE" id="PS50110">
    <property type="entry name" value="RESPONSE_REGULATORY"/>
    <property type="match status" value="1"/>
</dbReference>
<dbReference type="InterPro" id="IPR003661">
    <property type="entry name" value="HisK_dim/P_dom"/>
</dbReference>
<dbReference type="Pfam" id="PF00072">
    <property type="entry name" value="Response_reg"/>
    <property type="match status" value="1"/>
</dbReference>
<dbReference type="PANTHER" id="PTHR45339:SF1">
    <property type="entry name" value="HYBRID SIGNAL TRANSDUCTION HISTIDINE KINASE J"/>
    <property type="match status" value="1"/>
</dbReference>
<dbReference type="CDD" id="cd00082">
    <property type="entry name" value="HisKA"/>
    <property type="match status" value="1"/>
</dbReference>
<gene>
    <name evidence="11" type="ORF">KQY15_04240</name>
</gene>
<keyword evidence="8" id="KW-0812">Transmembrane</keyword>
<dbReference type="InterPro" id="IPR005467">
    <property type="entry name" value="His_kinase_dom"/>
</dbReference>
<keyword evidence="8" id="KW-0472">Membrane</keyword>
<proteinExistence type="predicted"/>
<evidence type="ECO:0000256" key="2">
    <source>
        <dbReference type="ARBA" id="ARBA00012438"/>
    </source>
</evidence>
<dbReference type="InterPro" id="IPR003594">
    <property type="entry name" value="HATPase_dom"/>
</dbReference>
<accession>A0ABS6MHL2</accession>
<keyword evidence="6" id="KW-0175">Coiled coil</keyword>
<dbReference type="Pfam" id="PF02518">
    <property type="entry name" value="HATPase_c"/>
    <property type="match status" value="1"/>
</dbReference>
<feature type="region of interest" description="Disordered" evidence="7">
    <location>
        <begin position="1058"/>
        <end position="1088"/>
    </location>
</feature>
<organism evidence="11 12">
    <name type="scientific">Arsukibacterium indicum</name>
    <dbReference type="NCBI Taxonomy" id="2848612"/>
    <lineage>
        <taxon>Bacteria</taxon>
        <taxon>Pseudomonadati</taxon>
        <taxon>Pseudomonadota</taxon>
        <taxon>Gammaproteobacteria</taxon>
        <taxon>Chromatiales</taxon>
        <taxon>Chromatiaceae</taxon>
        <taxon>Arsukibacterium</taxon>
    </lineage>
</organism>
<protein>
    <recommendedName>
        <fullName evidence="2">histidine kinase</fullName>
        <ecNumber evidence="2">2.7.13.3</ecNumber>
    </recommendedName>
</protein>
<dbReference type="CDD" id="cd16922">
    <property type="entry name" value="HATPase_EvgS-ArcB-TorS-like"/>
    <property type="match status" value="1"/>
</dbReference>
<evidence type="ECO:0000259" key="10">
    <source>
        <dbReference type="PROSITE" id="PS50110"/>
    </source>
</evidence>
<dbReference type="SMART" id="SM00388">
    <property type="entry name" value="HisKA"/>
    <property type="match status" value="1"/>
</dbReference>
<dbReference type="PROSITE" id="PS50109">
    <property type="entry name" value="HIS_KIN"/>
    <property type="match status" value="1"/>
</dbReference>
<evidence type="ECO:0000256" key="3">
    <source>
        <dbReference type="ARBA" id="ARBA00022553"/>
    </source>
</evidence>
<dbReference type="SMART" id="SM00387">
    <property type="entry name" value="HATPase_c"/>
    <property type="match status" value="1"/>
</dbReference>
<dbReference type="Pfam" id="PF07494">
    <property type="entry name" value="Reg_prop"/>
    <property type="match status" value="1"/>
</dbReference>
<dbReference type="SMART" id="SM00448">
    <property type="entry name" value="REC"/>
    <property type="match status" value="1"/>
</dbReference>
<evidence type="ECO:0000256" key="4">
    <source>
        <dbReference type="ARBA" id="ARBA00023012"/>
    </source>
</evidence>
<dbReference type="Proteomes" id="UP000704611">
    <property type="component" value="Unassembled WGS sequence"/>
</dbReference>
<evidence type="ECO:0000256" key="8">
    <source>
        <dbReference type="SAM" id="Phobius"/>
    </source>
</evidence>
<dbReference type="CDD" id="cd17546">
    <property type="entry name" value="REC_hyHK_CKI1_RcsC-like"/>
    <property type="match status" value="1"/>
</dbReference>
<keyword evidence="4" id="KW-0902">Two-component regulatory system</keyword>
<comment type="caution">
    <text evidence="11">The sequence shown here is derived from an EMBL/GenBank/DDBJ whole genome shotgun (WGS) entry which is preliminary data.</text>
</comment>
<feature type="domain" description="Histidine kinase" evidence="9">
    <location>
        <begin position="836"/>
        <end position="1053"/>
    </location>
</feature>
<reference evidence="11 12" key="1">
    <citation type="submission" date="2021-06" db="EMBL/GenBank/DDBJ databases">
        <title>Rheinheimera indica sp. nov., isolated from deep-sea sediment.</title>
        <authorList>
            <person name="Wang Z."/>
            <person name="Zhang X.-Y."/>
        </authorList>
    </citation>
    <scope>NUCLEOTIDE SEQUENCE [LARGE SCALE GENOMIC DNA]</scope>
    <source>
        <strain evidence="11 12">SM2107</strain>
    </source>
</reference>
<keyword evidence="8" id="KW-1133">Transmembrane helix</keyword>
<feature type="modified residue" description="4-aspartylphosphate" evidence="5">
    <location>
        <position position="1140"/>
    </location>
</feature>
<dbReference type="RefSeq" id="WP_217667476.1">
    <property type="nucleotide sequence ID" value="NZ_JAHRID010000001.1"/>
</dbReference>
<evidence type="ECO:0000256" key="5">
    <source>
        <dbReference type="PROSITE-ProRule" id="PRU00169"/>
    </source>
</evidence>
<dbReference type="EMBL" id="JAHRID010000001">
    <property type="protein sequence ID" value="MBV2128298.1"/>
    <property type="molecule type" value="Genomic_DNA"/>
</dbReference>
<sequence length="1208" mass="134775">MEFTVPDIILLRHQRYWLARIMLLLVAVLAIQLPALAATFEHGMPLLHNLKPKDYHAGTQNWALLQDQRGVLYVGNNVGVLEYDGQSWRTLQTSNKSVARSLALSAQGIVYVGAKGDLGYIDHSDGHSRFQSLLHLIPSSFRDFRDVRQTFVSGDSVYFASRDYVFRLKNGKVDVWQSNSSFLKAFLVNQRLYIREEGTGLLVLEQDNFQLVPGGDHFAAESLFVLEPFDDNTLLAGSREAGLYLLNQNGVKRFATAYDQQIKQAVLYSGLTLNNGDIALGTVQNGVFILSKQGKLVGHYNRNSGLLDQNVRAMYQDHQGGLWLGLDHGLSRIALNSAITAHHGASGLAGNVLSLTRYQQQLYAGTSLGLFRLQPRDDGSGQFVRVAPLQKQTWGFADFKGRLLIANNDGVYQLEQEQANLIRPSTQASKILQVSGLDPNRVYVGLQDGLATMRYVDGQWQDEGLVPGVEGNLNSIIELADGQLWLGTLAHGVYRLQLPASWQGGASVPLAITRFTKEHGLPSLNRNSVHLFDQQLVVASVRGIISFNSALQLFEPATAFETLFSGEQPWVRNPTMDQQGRVWMLLWDNVSGKRFAGVAQPDASGQYQWQGNALQPLADIPLDTMLVELPLIWFGGAEGIFRFADDQYQQHQPKPPLLRKLLVDQQQAIYTGGDLPELIQLGSKQKNLRFQFSSPNYNPLQPDQLQVRLLGHDEQWSSWRHEHYRDYTNLNSGHYQFQLRAKSVTGQISEGQSVSFQIASPWYWHWSMLFTYLLLAMTLLYLLHRWRMHSAIIEQRRLSQQVTLRTEHLEQAMRQLQQARETAENATLAKAQFLANMSHELRTPLNAVLGFAELAETTPALTQKQHYLQKIRSAGKILLSIINDILDFSKIEAGKLELEHTAFSLRETLSQVEDLFSNQLAAKGLNYQRQLADDVADWRSGDPLRLSQVLMNLLSNAIKFTEKGDVKLQISAQSPDQLLFSISDTGIGIDTATQAQLFQPFQQADNSVSRKYGGTGLGLTICQRLVSLMGSELQLRSQPGVGSTFSFSLLLPVAKHPQQAGTDASLPESEAEPKTEPENSSASQPERQPRQILVVDDNYFNQNLLKLMLEKLSYQVHLVSGGQQALDWLQQHHPAAILLDIEMPGMNGFATLAAIRQRAELDAVPVIALTAHNSAELLNQIRQSGFSSTLTKPIELTGLATTLAQALR</sequence>
<evidence type="ECO:0000313" key="11">
    <source>
        <dbReference type="EMBL" id="MBV2128298.1"/>
    </source>
</evidence>
<dbReference type="InterPro" id="IPR011110">
    <property type="entry name" value="Reg_prop"/>
</dbReference>
<feature type="domain" description="Response regulatory" evidence="10">
    <location>
        <begin position="1091"/>
        <end position="1207"/>
    </location>
</feature>
<keyword evidence="12" id="KW-1185">Reference proteome</keyword>
<evidence type="ECO:0000256" key="1">
    <source>
        <dbReference type="ARBA" id="ARBA00000085"/>
    </source>
</evidence>
<name>A0ABS6MHL2_9GAMM</name>
<keyword evidence="3 5" id="KW-0597">Phosphoprotein</keyword>
<evidence type="ECO:0000259" key="9">
    <source>
        <dbReference type="PROSITE" id="PS50109"/>
    </source>
</evidence>
<dbReference type="EC" id="2.7.13.3" evidence="2"/>
<feature type="transmembrane region" description="Helical" evidence="8">
    <location>
        <begin position="762"/>
        <end position="783"/>
    </location>
</feature>
<evidence type="ECO:0000256" key="6">
    <source>
        <dbReference type="SAM" id="Coils"/>
    </source>
</evidence>
<evidence type="ECO:0000313" key="12">
    <source>
        <dbReference type="Proteomes" id="UP000704611"/>
    </source>
</evidence>
<dbReference type="InterPro" id="IPR001789">
    <property type="entry name" value="Sig_transdc_resp-reg_receiver"/>
</dbReference>
<comment type="catalytic activity">
    <reaction evidence="1">
        <text>ATP + protein L-histidine = ADP + protein N-phospho-L-histidine.</text>
        <dbReference type="EC" id="2.7.13.3"/>
    </reaction>
</comment>
<dbReference type="PANTHER" id="PTHR45339">
    <property type="entry name" value="HYBRID SIGNAL TRANSDUCTION HISTIDINE KINASE J"/>
    <property type="match status" value="1"/>
</dbReference>
<dbReference type="Pfam" id="PF00512">
    <property type="entry name" value="HisKA"/>
    <property type="match status" value="1"/>
</dbReference>